<evidence type="ECO:0000313" key="2">
    <source>
        <dbReference type="EMBL" id="VDK80922.1"/>
    </source>
</evidence>
<feature type="compositionally biased region" description="Polar residues" evidence="1">
    <location>
        <begin position="67"/>
        <end position="77"/>
    </location>
</feature>
<evidence type="ECO:0000313" key="3">
    <source>
        <dbReference type="Proteomes" id="UP000277928"/>
    </source>
</evidence>
<organism evidence="2 3">
    <name type="scientific">Litomosoides sigmodontis</name>
    <name type="common">Filarial nematode worm</name>
    <dbReference type="NCBI Taxonomy" id="42156"/>
    <lineage>
        <taxon>Eukaryota</taxon>
        <taxon>Metazoa</taxon>
        <taxon>Ecdysozoa</taxon>
        <taxon>Nematoda</taxon>
        <taxon>Chromadorea</taxon>
        <taxon>Rhabditida</taxon>
        <taxon>Spirurina</taxon>
        <taxon>Spiruromorpha</taxon>
        <taxon>Filarioidea</taxon>
        <taxon>Onchocercidae</taxon>
        <taxon>Litomosoides</taxon>
    </lineage>
</organism>
<feature type="compositionally biased region" description="Basic residues" evidence="1">
    <location>
        <begin position="412"/>
        <end position="427"/>
    </location>
</feature>
<feature type="compositionally biased region" description="Acidic residues" evidence="1">
    <location>
        <begin position="305"/>
        <end position="324"/>
    </location>
</feature>
<keyword evidence="3" id="KW-1185">Reference proteome</keyword>
<dbReference type="Proteomes" id="UP000277928">
    <property type="component" value="Unassembled WGS sequence"/>
</dbReference>
<dbReference type="STRING" id="42156.A0A3P6SYZ6"/>
<feature type="compositionally biased region" description="Acidic residues" evidence="1">
    <location>
        <begin position="147"/>
        <end position="158"/>
    </location>
</feature>
<dbReference type="OMA" id="NQTKQPH"/>
<proteinExistence type="predicted"/>
<feature type="compositionally biased region" description="Acidic residues" evidence="1">
    <location>
        <begin position="229"/>
        <end position="240"/>
    </location>
</feature>
<dbReference type="EMBL" id="UYRX01000361">
    <property type="protein sequence ID" value="VDK80922.1"/>
    <property type="molecule type" value="Genomic_DNA"/>
</dbReference>
<name>A0A3P6SYZ6_LITSI</name>
<sequence>MDGSNEAEVEVSDEDLEDEQDEGEDEEEEVEEDEEIECELVSDTEEKLETKLTDKSPDASPKHSERNQSTSDASPDNNAKDEAEKDDLDDELEPDEVPPSWKFPKPKHDIRFNETSPTGKKPKPKTLPEKDPERPASKKPIGLRSEEEPEKSDEEFDSELVSAPTSKKPNLKLKDPEDAELDESDAEPDDEELEPELVSSPTSRRPNLQLKDPADAKPKRKPRAKSNESDAEPDDEELEPELVSAPTSRKPNLKLKDPADAKPKRKPKAKSNESNTEPDDEELEPEFVSAPASKKPNLKLKDPESAEPNESDAEPDDEECEPELISEVPTAPVPKPKKHKSGKPKVPATKSKNPKDKLRSPELETHATLPLSKKRTNDEEEGEPEEPDENSEPTFDAQDVTAENEPEGNKNASRKKRSKQKKKKRKPQWIPPPRTPPEPYEMPPEEKKLAERLKEEGIPPTQRYARKLQHSDVIIPFEIPWENAPALQTQAGMGAFGHTRDANIKINQGSKPLVQGDLHSETLIPLFSRSIGDNRYGMLPFGSYRRNVSDVIDNHKFNDSKLKESDRFIPKFMQGAVQPNNAETLFGQIRNQTTQVKYLDYMSPTCDPGSHTFISRQFAPALTDKAGSCIIDRRRNVITNAQDNGQDIGVFDRASESIMPLLFNVQDINLKSGTDFGAFRPLISESEGGIRMNLTDEIKCKLIVPYQTAPSLVQ</sequence>
<protein>
    <submittedName>
        <fullName evidence="2">Uncharacterized protein</fullName>
    </submittedName>
</protein>
<feature type="region of interest" description="Disordered" evidence="1">
    <location>
        <begin position="1"/>
        <end position="444"/>
    </location>
</feature>
<reference evidence="2 3" key="1">
    <citation type="submission" date="2018-08" db="EMBL/GenBank/DDBJ databases">
        <authorList>
            <person name="Laetsch R D."/>
            <person name="Stevens L."/>
            <person name="Kumar S."/>
            <person name="Blaxter L. M."/>
        </authorList>
    </citation>
    <scope>NUCLEOTIDE SEQUENCE [LARGE SCALE GENOMIC DNA]</scope>
</reference>
<feature type="compositionally biased region" description="Acidic residues" evidence="1">
    <location>
        <begin position="378"/>
        <end position="391"/>
    </location>
</feature>
<feature type="compositionally biased region" description="Acidic residues" evidence="1">
    <location>
        <begin position="177"/>
        <end position="195"/>
    </location>
</feature>
<dbReference type="OrthoDB" id="5850993at2759"/>
<feature type="compositionally biased region" description="Acidic residues" evidence="1">
    <location>
        <begin position="1"/>
        <end position="43"/>
    </location>
</feature>
<feature type="compositionally biased region" description="Acidic residues" evidence="1">
    <location>
        <begin position="84"/>
        <end position="96"/>
    </location>
</feature>
<accession>A0A3P6SYZ6</accession>
<feature type="compositionally biased region" description="Basic and acidic residues" evidence="1">
    <location>
        <begin position="126"/>
        <end position="136"/>
    </location>
</feature>
<evidence type="ECO:0000256" key="1">
    <source>
        <dbReference type="SAM" id="MobiDB-lite"/>
    </source>
</evidence>
<gene>
    <name evidence="2" type="ORF">NLS_LOCUS5098</name>
</gene>
<dbReference type="AlphaFoldDB" id="A0A3P6SYZ6"/>
<feature type="compositionally biased region" description="Pro residues" evidence="1">
    <location>
        <begin position="429"/>
        <end position="442"/>
    </location>
</feature>
<feature type="compositionally biased region" description="Acidic residues" evidence="1">
    <location>
        <begin position="276"/>
        <end position="285"/>
    </location>
</feature>
<feature type="compositionally biased region" description="Basic and acidic residues" evidence="1">
    <location>
        <begin position="44"/>
        <end position="66"/>
    </location>
</feature>
<feature type="compositionally biased region" description="Basic and acidic residues" evidence="1">
    <location>
        <begin position="353"/>
        <end position="365"/>
    </location>
</feature>